<name>A0A4R7FRE4_9MICO</name>
<feature type="domain" description="Alpha/beta hydrolase fold-3" evidence="2">
    <location>
        <begin position="99"/>
        <end position="304"/>
    </location>
</feature>
<dbReference type="PANTHER" id="PTHR48081:SF8">
    <property type="entry name" value="ALPHA_BETA HYDROLASE FOLD-3 DOMAIN-CONTAINING PROTEIN-RELATED"/>
    <property type="match status" value="1"/>
</dbReference>
<dbReference type="SUPFAM" id="SSF53474">
    <property type="entry name" value="alpha/beta-Hydrolases"/>
    <property type="match status" value="1"/>
</dbReference>
<evidence type="ECO:0000313" key="3">
    <source>
        <dbReference type="EMBL" id="TDS80306.1"/>
    </source>
</evidence>
<dbReference type="RefSeq" id="WP_246017956.1">
    <property type="nucleotide sequence ID" value="NZ_BAAARP010000001.1"/>
</dbReference>
<proteinExistence type="predicted"/>
<dbReference type="AlphaFoldDB" id="A0A4R7FRE4"/>
<dbReference type="Gene3D" id="3.40.50.1820">
    <property type="entry name" value="alpha/beta hydrolase"/>
    <property type="match status" value="1"/>
</dbReference>
<organism evidence="3 4">
    <name type="scientific">Amnibacterium kyonggiense</name>
    <dbReference type="NCBI Taxonomy" id="595671"/>
    <lineage>
        <taxon>Bacteria</taxon>
        <taxon>Bacillati</taxon>
        <taxon>Actinomycetota</taxon>
        <taxon>Actinomycetes</taxon>
        <taxon>Micrococcales</taxon>
        <taxon>Microbacteriaceae</taxon>
        <taxon>Amnibacterium</taxon>
    </lineage>
</organism>
<sequence length="330" mass="35169">MTAQRSDEEQIGNLPRPPFDRDLQTVLHALAGQLPSTITAEMITPMRQAMAGGPTARSALTDAGLDVHDVEIASYDGEHIMLSVVQRAGRTCSGPCFYAIHGGGMIFGDRWSGVAGLVDWIVRYDAVAVTVEYRLAPEHPDPTPVEDAYAGLVWTASHAAELGIDPDRLIVAGASAGGGIAAGVGLLARDRRGPVIAGQLLQYPMLDDRDETLSTRQIDGVGVWDRGSNRTGWTALLGERRGTGAVSIYAAPARATDLSGLPPTYIDCGSAEVFRDEDIAYANAIWAAGGQAELHVWPGGFHGFDAFAPTTQLARDMVATRDHWLQRLVG</sequence>
<dbReference type="Proteomes" id="UP000295344">
    <property type="component" value="Unassembled WGS sequence"/>
</dbReference>
<evidence type="ECO:0000259" key="2">
    <source>
        <dbReference type="Pfam" id="PF07859"/>
    </source>
</evidence>
<dbReference type="Pfam" id="PF07859">
    <property type="entry name" value="Abhydrolase_3"/>
    <property type="match status" value="1"/>
</dbReference>
<dbReference type="InterPro" id="IPR050300">
    <property type="entry name" value="GDXG_lipolytic_enzyme"/>
</dbReference>
<gene>
    <name evidence="3" type="ORF">CLV52_0863</name>
</gene>
<dbReference type="InterPro" id="IPR013094">
    <property type="entry name" value="AB_hydrolase_3"/>
</dbReference>
<comment type="caution">
    <text evidence="3">The sequence shown here is derived from an EMBL/GenBank/DDBJ whole genome shotgun (WGS) entry which is preliminary data.</text>
</comment>
<evidence type="ECO:0000313" key="4">
    <source>
        <dbReference type="Proteomes" id="UP000295344"/>
    </source>
</evidence>
<accession>A0A4R7FRE4</accession>
<protein>
    <submittedName>
        <fullName evidence="3">Acetyl esterase/lipase</fullName>
    </submittedName>
</protein>
<dbReference type="GO" id="GO:0016787">
    <property type="term" value="F:hydrolase activity"/>
    <property type="evidence" value="ECO:0007669"/>
    <property type="project" value="UniProtKB-KW"/>
</dbReference>
<dbReference type="InterPro" id="IPR029058">
    <property type="entry name" value="AB_hydrolase_fold"/>
</dbReference>
<dbReference type="EMBL" id="SOAM01000001">
    <property type="protein sequence ID" value="TDS80306.1"/>
    <property type="molecule type" value="Genomic_DNA"/>
</dbReference>
<evidence type="ECO:0000256" key="1">
    <source>
        <dbReference type="ARBA" id="ARBA00022801"/>
    </source>
</evidence>
<dbReference type="PANTHER" id="PTHR48081">
    <property type="entry name" value="AB HYDROLASE SUPERFAMILY PROTEIN C4A8.06C"/>
    <property type="match status" value="1"/>
</dbReference>
<keyword evidence="1" id="KW-0378">Hydrolase</keyword>
<reference evidence="3 4" key="1">
    <citation type="submission" date="2019-03" db="EMBL/GenBank/DDBJ databases">
        <title>Genomic Encyclopedia of Archaeal and Bacterial Type Strains, Phase II (KMG-II): from individual species to whole genera.</title>
        <authorList>
            <person name="Goeker M."/>
        </authorList>
    </citation>
    <scope>NUCLEOTIDE SEQUENCE [LARGE SCALE GENOMIC DNA]</scope>
    <source>
        <strain evidence="3 4">DSM 24782</strain>
    </source>
</reference>
<keyword evidence="4" id="KW-1185">Reference proteome</keyword>